<keyword evidence="1" id="KW-0472">Membrane</keyword>
<feature type="transmembrane region" description="Helical" evidence="1">
    <location>
        <begin position="121"/>
        <end position="142"/>
    </location>
</feature>
<accession>A0ABS2JK17</accession>
<keyword evidence="1" id="KW-0812">Transmembrane</keyword>
<dbReference type="RefSeq" id="WP_204961338.1">
    <property type="nucleotide sequence ID" value="NZ_JAFEUO010000008.1"/>
</dbReference>
<name>A0ABS2JK17_9ACTN</name>
<feature type="transmembrane region" description="Helical" evidence="1">
    <location>
        <begin position="90"/>
        <end position="109"/>
    </location>
</feature>
<dbReference type="Pfam" id="PF22564">
    <property type="entry name" value="HAAS"/>
    <property type="match status" value="1"/>
</dbReference>
<keyword evidence="3" id="KW-1185">Reference proteome</keyword>
<keyword evidence="1" id="KW-1133">Transmembrane helix</keyword>
<sequence length="321" mass="35088">MSTLTDRYLAATLRAVPAPRREEIATELRAAIADMVDDRTSGGQDPATAERDVLTELGHPERLAARYADRRLQLIGPAYYLVWQRLLRRLLTVIPGVVGVVVGVAQATVGDNPGGAIGSGITAAFQTAVQIAFWVTLSFAILERTNASLDLPEWNVDQLPEAPAERDIRLPDTCASVAMTLLTLAFLPWQHFRSWARDTDGTRIPLLDPALWTSWLPVLAGLLVAAMALELVKYRTGRWTRPLVVANALLDLAFAVPMIWLLLGDRLLNPDLVARFSWLRDGDGLGLTSRVTVVVIVAVTVWDIADSTLKARRSAAVRADA</sequence>
<feature type="transmembrane region" description="Helical" evidence="1">
    <location>
        <begin position="174"/>
        <end position="192"/>
    </location>
</feature>
<dbReference type="InterPro" id="IPR047928">
    <property type="entry name" value="Perm_prefix_1"/>
</dbReference>
<feature type="transmembrane region" description="Helical" evidence="1">
    <location>
        <begin position="244"/>
        <end position="264"/>
    </location>
</feature>
<feature type="transmembrane region" description="Helical" evidence="1">
    <location>
        <begin position="284"/>
        <end position="305"/>
    </location>
</feature>
<evidence type="ECO:0000313" key="3">
    <source>
        <dbReference type="Proteomes" id="UP000809587"/>
    </source>
</evidence>
<gene>
    <name evidence="2" type="ORF">JQN84_26835</name>
</gene>
<proteinExistence type="predicted"/>
<dbReference type="Proteomes" id="UP000809587">
    <property type="component" value="Unassembled WGS sequence"/>
</dbReference>
<evidence type="ECO:0000256" key="1">
    <source>
        <dbReference type="SAM" id="Phobius"/>
    </source>
</evidence>
<evidence type="ECO:0000313" key="2">
    <source>
        <dbReference type="EMBL" id="MBM7086148.1"/>
    </source>
</evidence>
<reference evidence="2 3" key="1">
    <citation type="submission" date="2021-02" db="EMBL/GenBank/DDBJ databases">
        <authorList>
            <person name="Lee D.-H."/>
        </authorList>
    </citation>
    <scope>NUCLEOTIDE SEQUENCE [LARGE SCALE GENOMIC DNA]</scope>
    <source>
        <strain evidence="2 3">MMS20-R2-29</strain>
    </source>
</reference>
<comment type="caution">
    <text evidence="2">The sequence shown here is derived from an EMBL/GenBank/DDBJ whole genome shotgun (WGS) entry which is preliminary data.</text>
</comment>
<organism evidence="2 3">
    <name type="scientific">Micromonospora humidisoli</name>
    <dbReference type="NCBI Taxonomy" id="2807622"/>
    <lineage>
        <taxon>Bacteria</taxon>
        <taxon>Bacillati</taxon>
        <taxon>Actinomycetota</taxon>
        <taxon>Actinomycetes</taxon>
        <taxon>Micromonosporales</taxon>
        <taxon>Micromonosporaceae</taxon>
        <taxon>Micromonospora</taxon>
    </lineage>
</organism>
<protein>
    <recommendedName>
        <fullName evidence="4">ABC-2 type transport system permease protein</fullName>
    </recommendedName>
</protein>
<feature type="transmembrane region" description="Helical" evidence="1">
    <location>
        <begin position="212"/>
        <end position="232"/>
    </location>
</feature>
<dbReference type="NCBIfam" id="NF038403">
    <property type="entry name" value="perm_prefix_1"/>
    <property type="match status" value="1"/>
</dbReference>
<evidence type="ECO:0008006" key="4">
    <source>
        <dbReference type="Google" id="ProtNLM"/>
    </source>
</evidence>
<dbReference type="EMBL" id="JAFEUO010000008">
    <property type="protein sequence ID" value="MBM7086148.1"/>
    <property type="molecule type" value="Genomic_DNA"/>
</dbReference>